<keyword evidence="2" id="KW-0378">Hydrolase</keyword>
<dbReference type="PANTHER" id="PTHR22762">
    <property type="entry name" value="ALPHA-GLUCOSIDASE"/>
    <property type="match status" value="1"/>
</dbReference>
<organism evidence="5 6">
    <name type="scientific">Dioszegia hungarica</name>
    <dbReference type="NCBI Taxonomy" id="4972"/>
    <lineage>
        <taxon>Eukaryota</taxon>
        <taxon>Fungi</taxon>
        <taxon>Dikarya</taxon>
        <taxon>Basidiomycota</taxon>
        <taxon>Agaricomycotina</taxon>
        <taxon>Tremellomycetes</taxon>
        <taxon>Tremellales</taxon>
        <taxon>Bulleribasidiaceae</taxon>
        <taxon>Dioszegia</taxon>
    </lineage>
</organism>
<dbReference type="SUPFAM" id="SSF51445">
    <property type="entry name" value="(Trans)glycosidases"/>
    <property type="match status" value="1"/>
</dbReference>
<dbReference type="Gene3D" id="3.20.20.80">
    <property type="entry name" value="Glycosidases"/>
    <property type="match status" value="1"/>
</dbReference>
<dbReference type="Gene3D" id="2.60.40.1760">
    <property type="entry name" value="glycosyl hydrolase (family 31)"/>
    <property type="match status" value="1"/>
</dbReference>
<evidence type="ECO:0000256" key="1">
    <source>
        <dbReference type="ARBA" id="ARBA00007806"/>
    </source>
</evidence>
<dbReference type="PANTHER" id="PTHR22762:SF165">
    <property type="entry name" value="PUTATIVE (AFU_ORTHOLOGUE AFUA_1G06560)-RELATED"/>
    <property type="match status" value="1"/>
</dbReference>
<dbReference type="Pfam" id="PF13802">
    <property type="entry name" value="Gal_mutarotas_2"/>
    <property type="match status" value="1"/>
</dbReference>
<dbReference type="InterPro" id="IPR017853">
    <property type="entry name" value="GH"/>
</dbReference>
<evidence type="ECO:0000313" key="6">
    <source>
        <dbReference type="Proteomes" id="UP001164286"/>
    </source>
</evidence>
<dbReference type="Proteomes" id="UP001164286">
    <property type="component" value="Unassembled WGS sequence"/>
</dbReference>
<evidence type="ECO:0000259" key="4">
    <source>
        <dbReference type="Pfam" id="PF13802"/>
    </source>
</evidence>
<protein>
    <submittedName>
        <fullName evidence="5">Glicosidase</fullName>
    </submittedName>
</protein>
<evidence type="ECO:0000259" key="3">
    <source>
        <dbReference type="Pfam" id="PF01055"/>
    </source>
</evidence>
<comment type="caution">
    <text evidence="5">The sequence shown here is derived from an EMBL/GenBank/DDBJ whole genome shotgun (WGS) entry which is preliminary data.</text>
</comment>
<dbReference type="Pfam" id="PF01055">
    <property type="entry name" value="Glyco_hydro_31_2nd"/>
    <property type="match status" value="1"/>
</dbReference>
<gene>
    <name evidence="5" type="ORF">MKK02DRAFT_20737</name>
</gene>
<dbReference type="EMBL" id="JAKWFO010000014">
    <property type="protein sequence ID" value="KAI9632591.1"/>
    <property type="molecule type" value="Genomic_DNA"/>
</dbReference>
<dbReference type="InterPro" id="IPR011013">
    <property type="entry name" value="Gal_mutarotase_sf_dom"/>
</dbReference>
<feature type="domain" description="Glycoside hydrolase family 31 N-terminal" evidence="4">
    <location>
        <begin position="159"/>
        <end position="210"/>
    </location>
</feature>
<proteinExistence type="inferred from homology"/>
<dbReference type="GeneID" id="77725508"/>
<feature type="domain" description="Glycoside hydrolase family 31 TIM barrel" evidence="3">
    <location>
        <begin position="317"/>
        <end position="637"/>
    </location>
</feature>
<dbReference type="InterPro" id="IPR000322">
    <property type="entry name" value="Glyco_hydro_31_TIM"/>
</dbReference>
<dbReference type="GO" id="GO:0005975">
    <property type="term" value="P:carbohydrate metabolic process"/>
    <property type="evidence" value="ECO:0007669"/>
    <property type="project" value="InterPro"/>
</dbReference>
<dbReference type="GO" id="GO:0004553">
    <property type="term" value="F:hydrolase activity, hydrolyzing O-glycosyl compounds"/>
    <property type="evidence" value="ECO:0007669"/>
    <property type="project" value="InterPro"/>
</dbReference>
<dbReference type="Gene3D" id="2.60.40.4040">
    <property type="match status" value="1"/>
</dbReference>
<dbReference type="InterPro" id="IPR025887">
    <property type="entry name" value="Glyco_hydro_31_N_dom"/>
</dbReference>
<dbReference type="SUPFAM" id="SSF74650">
    <property type="entry name" value="Galactose mutarotase-like"/>
    <property type="match status" value="1"/>
</dbReference>
<dbReference type="GO" id="GO:0030246">
    <property type="term" value="F:carbohydrate binding"/>
    <property type="evidence" value="ECO:0007669"/>
    <property type="project" value="InterPro"/>
</dbReference>
<reference evidence="5" key="1">
    <citation type="journal article" date="2022" name="G3 (Bethesda)">
        <title>High quality genome of the basidiomycete yeast Dioszegia hungarica PDD-24b-2 isolated from cloud water.</title>
        <authorList>
            <person name="Jarrige D."/>
            <person name="Haridas S."/>
            <person name="Bleykasten-Grosshans C."/>
            <person name="Joly M."/>
            <person name="Nadalig T."/>
            <person name="Sancelme M."/>
            <person name="Vuilleumier S."/>
            <person name="Grigoriev I.V."/>
            <person name="Amato P."/>
            <person name="Bringel F."/>
        </authorList>
    </citation>
    <scope>NUCLEOTIDE SEQUENCE</scope>
    <source>
        <strain evidence="5">PDD-24b-2</strain>
    </source>
</reference>
<sequence>MPIVERELAGWQLASSSPKTGTSISSFSLESSPEAIFGGFKWTLDFPLSNAYRTILTGPDRPRPPHDNVILRSKPVDFKLTSLDAKACTATFDFPSAGPAEMDGADDKKRFLKLDWSSSLVLSSWEFTDSSSAPVRILQDLPNRSYGLSEHGVARRWYIPLNNLHLGGGERGGPIDLSQRAFQMHGQDSAHYDAYEGDPLYKHTPYLISTPRPTDDGKAPVSTYAIFHATNSFGIWDVGKQHDDPSGYFKSYTQDFGGIEEWVLVGKGVPQVVRTWGEIVGMPKLVGRDWLGYLASGMGLGETDEPKAQYLLEGWPELCKKHDIPCSAMHLSSGYTADPKTGDRLVFTMNKERYPDFKSMVGVFHKAGIKVVPNIKPYMLASHPHYERVHKADGFFHNPHTGKSVEVRIWSSGVGTTAPGGWSDLTSIEGRAWWADGVKSLIDLGVDGMWNDNNEYYLRDDFFLAKNEAPHEFASPIEGKQNVGLLGRMINTEMMAKVSNDTLAAELPDRRTYVLTRSGNVGTFKYACSTWSGDNYTSWHNMRGSQPMQLNAGLSLLTAYGADVGGFGGPLPDPELFVRWVQLGVTHSRFCIHSYKPNKDDPSGAAATNLPWMYPEMLPIVRKEIKWRYEFLPFFNSLMWGSHLHAVATNLPLFYGPFASDPELYTEPLLKGFDAWIGPGQLLSCPALFPGMLTREVYFPKSSPTDTSLYFDLHAPFRSYAAGTRATIATPLEHFGLFAREGSVIPVGKDYHTVTQEKGPARTTPDGVNVQLESEGGVVGLDDWRGALIFPGKEGKEEAGRWIEDDGISMKPKKSVVEVTYKGGKEEVEVSARWEEHGFPTLWGSTVWVALPEADVRVVKGAKEGKWKGRKVWAVEVK</sequence>
<keyword evidence="2" id="KW-0326">Glycosidase</keyword>
<accession>A0AA38H4N9</accession>
<evidence type="ECO:0000256" key="2">
    <source>
        <dbReference type="RuleBase" id="RU361185"/>
    </source>
</evidence>
<keyword evidence="6" id="KW-1185">Reference proteome</keyword>
<name>A0AA38H4N9_9TREE</name>
<evidence type="ECO:0000313" key="5">
    <source>
        <dbReference type="EMBL" id="KAI9632591.1"/>
    </source>
</evidence>
<dbReference type="RefSeq" id="XP_052942368.1">
    <property type="nucleotide sequence ID" value="XM_053086307.1"/>
</dbReference>
<comment type="similarity">
    <text evidence="1 2">Belongs to the glycosyl hydrolase 31 family.</text>
</comment>
<dbReference type="AlphaFoldDB" id="A0AA38H4N9"/>